<dbReference type="GO" id="GO:0009014">
    <property type="term" value="F:succinyl-diaminopimelate desuccinylase activity"/>
    <property type="evidence" value="ECO:0007669"/>
    <property type="project" value="UniProtKB-EC"/>
</dbReference>
<dbReference type="PROSITE" id="PS00758">
    <property type="entry name" value="ARGE_DAPE_CPG2_1"/>
    <property type="match status" value="1"/>
</dbReference>
<dbReference type="InterPro" id="IPR036264">
    <property type="entry name" value="Bact_exopeptidase_dim_dom"/>
</dbReference>
<dbReference type="EMBL" id="JAGMUU010000021">
    <property type="protein sequence ID" value="KAH7129370.1"/>
    <property type="molecule type" value="Genomic_DNA"/>
</dbReference>
<name>A0A9P9E0W8_9HYPO</name>
<dbReference type="Pfam" id="PF07687">
    <property type="entry name" value="M20_dimer"/>
    <property type="match status" value="1"/>
</dbReference>
<dbReference type="NCBIfam" id="TIGR01910">
    <property type="entry name" value="DapE-ArgE"/>
    <property type="match status" value="1"/>
</dbReference>
<protein>
    <recommendedName>
        <fullName evidence="6">Probable succinyl-diaminopimelate desuccinylase</fullName>
        <ecNumber evidence="5">3.5.1.18</ecNumber>
    </recommendedName>
</protein>
<keyword evidence="7" id="KW-0378">Hydrolase</keyword>
<reference evidence="13" key="1">
    <citation type="journal article" date="2021" name="Nat. Commun.">
        <title>Genetic determinants of endophytism in the Arabidopsis root mycobiome.</title>
        <authorList>
            <person name="Mesny F."/>
            <person name="Miyauchi S."/>
            <person name="Thiergart T."/>
            <person name="Pickel B."/>
            <person name="Atanasova L."/>
            <person name="Karlsson M."/>
            <person name="Huettel B."/>
            <person name="Barry K.W."/>
            <person name="Haridas S."/>
            <person name="Chen C."/>
            <person name="Bauer D."/>
            <person name="Andreopoulos W."/>
            <person name="Pangilinan J."/>
            <person name="LaButti K."/>
            <person name="Riley R."/>
            <person name="Lipzen A."/>
            <person name="Clum A."/>
            <person name="Drula E."/>
            <person name="Henrissat B."/>
            <person name="Kohler A."/>
            <person name="Grigoriev I.V."/>
            <person name="Martin F.M."/>
            <person name="Hacquard S."/>
        </authorList>
    </citation>
    <scope>NUCLEOTIDE SEQUENCE</scope>
    <source>
        <strain evidence="13">MPI-CAGE-AT-0021</strain>
    </source>
</reference>
<comment type="pathway">
    <text evidence="3">Amino-acid biosynthesis; L-lysine biosynthesis via DAP pathway; LL-2,6-diaminopimelate from (S)-tetrahydrodipicolinate (succinylase route): step 3/3.</text>
</comment>
<evidence type="ECO:0000256" key="9">
    <source>
        <dbReference type="ARBA" id="ARBA00023285"/>
    </source>
</evidence>
<feature type="domain" description="Tryptophan synthase beta chain-like PALP" evidence="11">
    <location>
        <begin position="38"/>
        <end position="357"/>
    </location>
</feature>
<dbReference type="SUPFAM" id="SSF53187">
    <property type="entry name" value="Zn-dependent exopeptidases"/>
    <property type="match status" value="1"/>
</dbReference>
<dbReference type="InterPro" id="IPR001261">
    <property type="entry name" value="ArgE/DapE_CS"/>
</dbReference>
<evidence type="ECO:0000256" key="6">
    <source>
        <dbReference type="ARBA" id="ARBA00016853"/>
    </source>
</evidence>
<dbReference type="AlphaFoldDB" id="A0A9P9E0W8"/>
<evidence type="ECO:0000256" key="8">
    <source>
        <dbReference type="ARBA" id="ARBA00022833"/>
    </source>
</evidence>
<dbReference type="SUPFAM" id="SSF55031">
    <property type="entry name" value="Bacterial exopeptidase dimerisation domain"/>
    <property type="match status" value="1"/>
</dbReference>
<dbReference type="Pfam" id="PF01546">
    <property type="entry name" value="Peptidase_M20"/>
    <property type="match status" value="1"/>
</dbReference>
<comment type="cofactor">
    <cofactor evidence="1">
        <name>Co(2+)</name>
        <dbReference type="ChEBI" id="CHEBI:48828"/>
    </cofactor>
</comment>
<dbReference type="EC" id="3.5.1.18" evidence="5"/>
<dbReference type="Pfam" id="PF00291">
    <property type="entry name" value="PALP"/>
    <property type="match status" value="1"/>
</dbReference>
<dbReference type="PANTHER" id="PTHR42937:SF1">
    <property type="entry name" value="DIAMINOPROPIONATE AMMONIA-LYASE"/>
    <property type="match status" value="1"/>
</dbReference>
<keyword evidence="9" id="KW-0170">Cobalt</keyword>
<evidence type="ECO:0000313" key="14">
    <source>
        <dbReference type="Proteomes" id="UP000717696"/>
    </source>
</evidence>
<dbReference type="InterPro" id="IPR001926">
    <property type="entry name" value="TrpB-like_PALP"/>
</dbReference>
<evidence type="ECO:0000256" key="4">
    <source>
        <dbReference type="ARBA" id="ARBA00006247"/>
    </source>
</evidence>
<organism evidence="13 14">
    <name type="scientific">Dactylonectria estremocensis</name>
    <dbReference type="NCBI Taxonomy" id="1079267"/>
    <lineage>
        <taxon>Eukaryota</taxon>
        <taxon>Fungi</taxon>
        <taxon>Dikarya</taxon>
        <taxon>Ascomycota</taxon>
        <taxon>Pezizomycotina</taxon>
        <taxon>Sordariomycetes</taxon>
        <taxon>Hypocreomycetidae</taxon>
        <taxon>Hypocreales</taxon>
        <taxon>Nectriaceae</taxon>
        <taxon>Dactylonectria</taxon>
    </lineage>
</organism>
<comment type="cofactor">
    <cofactor evidence="2">
        <name>Zn(2+)</name>
        <dbReference type="ChEBI" id="CHEBI:29105"/>
    </cofactor>
</comment>
<dbReference type="Proteomes" id="UP000717696">
    <property type="component" value="Unassembled WGS sequence"/>
</dbReference>
<evidence type="ECO:0000256" key="5">
    <source>
        <dbReference type="ARBA" id="ARBA00011921"/>
    </source>
</evidence>
<dbReference type="SUPFAM" id="SSF53686">
    <property type="entry name" value="Tryptophan synthase beta subunit-like PLP-dependent enzymes"/>
    <property type="match status" value="1"/>
</dbReference>
<keyword evidence="8" id="KW-0862">Zinc</keyword>
<proteinExistence type="inferred from homology"/>
<evidence type="ECO:0000256" key="7">
    <source>
        <dbReference type="ARBA" id="ARBA00022801"/>
    </source>
</evidence>
<evidence type="ECO:0000259" key="11">
    <source>
        <dbReference type="Pfam" id="PF00291"/>
    </source>
</evidence>
<evidence type="ECO:0000256" key="3">
    <source>
        <dbReference type="ARBA" id="ARBA00005130"/>
    </source>
</evidence>
<evidence type="ECO:0000256" key="10">
    <source>
        <dbReference type="ARBA" id="ARBA00051301"/>
    </source>
</evidence>
<evidence type="ECO:0000256" key="2">
    <source>
        <dbReference type="ARBA" id="ARBA00001947"/>
    </source>
</evidence>
<evidence type="ECO:0000259" key="12">
    <source>
        <dbReference type="Pfam" id="PF07687"/>
    </source>
</evidence>
<evidence type="ECO:0000256" key="1">
    <source>
        <dbReference type="ARBA" id="ARBA00001941"/>
    </source>
</evidence>
<dbReference type="PANTHER" id="PTHR42937">
    <property type="match status" value="1"/>
</dbReference>
<dbReference type="InterPro" id="IPR011650">
    <property type="entry name" value="Peptidase_M20_dimer"/>
</dbReference>
<sequence>MASAARRPVFFNPGAGLWTAPPASDEDLVDKFHRRMPEYRPTSLYSLDAVAKEIGVGAVHLKNEGDRFGMPSFKILGASWGTFRAIIQLLGLPVSSDIGTVKTALDGKSISLYAATDGNHGRAVARMGAIFGISVEIHVPATLQETTVELIRSEGASIVVSSGTYDEAVTEAYAASKKHEGGILIQDFAFDDYQDFPQWIVDGYLTMLREVDEQLNTNIDLVVAPVGVGSFAQAVVTHARRQGSTTAVMVVEPDTAACMWKCFRQGRLTTQQTSPTIMAGLDCGTPSTIAWPLLRDGVEASVTVSDYEAHEAAVYLKSLGISAGPCGAAPLAALRRLTAEDKSALGLNEKSVVVLLCTEADREYPIPLSVSTDDPVLLTQTLVQINSANPSLGSVPGPGETAVARYITSWLEHRDIENHWIEPTKGRPSVVGVARGSGGGKSILFNGHIDTVTLLGYDGDALSGRIVDGKLHGRGSADMKAGVAAAMVALARAKKLRLAGDVIFAGVADEEALSTGTQDVLAAGWRADGAVVSEPTDMAMIHAHKGFVWLDVRVHGVAGHGSLPDLGVDAISKAGHFLAALDGLSARLRAGPGDPTVGTGTVHASVIKGGEEISSYPALCTISLERRTIPGETPESVQQEIQDILDHLTKQVPDFKADVRVTFRRSPFSLPLDDPFTKLVEDCVGKALGEAPTIKGEGYWTDCALLADAGIPSLLWGPRGEGLHAKEEWVDVESVKQVADALADIASRFCE</sequence>
<accession>A0A9P9E0W8</accession>
<comment type="catalytic activity">
    <reaction evidence="10">
        <text>N-succinyl-(2S,6S)-2,6-diaminopimelate + H2O = (2S,6S)-2,6-diaminopimelate + succinate</text>
        <dbReference type="Rhea" id="RHEA:22608"/>
        <dbReference type="ChEBI" id="CHEBI:15377"/>
        <dbReference type="ChEBI" id="CHEBI:30031"/>
        <dbReference type="ChEBI" id="CHEBI:57609"/>
        <dbReference type="ChEBI" id="CHEBI:58087"/>
        <dbReference type="EC" id="3.5.1.18"/>
    </reaction>
</comment>
<dbReference type="InterPro" id="IPR002933">
    <property type="entry name" value="Peptidase_M20"/>
</dbReference>
<dbReference type="InterPro" id="IPR036052">
    <property type="entry name" value="TrpB-like_PALP_sf"/>
</dbReference>
<comment type="similarity">
    <text evidence="4">Belongs to the peptidase M20A family.</text>
</comment>
<dbReference type="OrthoDB" id="10059875at2759"/>
<dbReference type="Gene3D" id="3.30.70.360">
    <property type="match status" value="1"/>
</dbReference>
<gene>
    <name evidence="13" type="ORF">B0J13DRAFT_598391</name>
</gene>
<feature type="domain" description="Peptidase M20 dimerisation" evidence="12">
    <location>
        <begin position="543"/>
        <end position="651"/>
    </location>
</feature>
<dbReference type="Gene3D" id="3.40.630.10">
    <property type="entry name" value="Zn peptidases"/>
    <property type="match status" value="1"/>
</dbReference>
<evidence type="ECO:0000313" key="13">
    <source>
        <dbReference type="EMBL" id="KAH7129370.1"/>
    </source>
</evidence>
<comment type="caution">
    <text evidence="13">The sequence shown here is derived from an EMBL/GenBank/DDBJ whole genome shotgun (WGS) entry which is preliminary data.</text>
</comment>
<dbReference type="Gene3D" id="3.40.50.1100">
    <property type="match status" value="3"/>
</dbReference>
<keyword evidence="14" id="KW-1185">Reference proteome</keyword>
<dbReference type="InterPro" id="IPR010182">
    <property type="entry name" value="ArgE/DapE"/>
</dbReference>